<evidence type="ECO:0000259" key="3">
    <source>
        <dbReference type="Pfam" id="PF24879"/>
    </source>
</evidence>
<proteinExistence type="predicted"/>
<feature type="domain" description="DUF5724" evidence="2">
    <location>
        <begin position="40"/>
        <end position="1271"/>
    </location>
</feature>
<dbReference type="Proteomes" id="UP000800303">
    <property type="component" value="Unassembled WGS sequence"/>
</dbReference>
<protein>
    <submittedName>
        <fullName evidence="4">DUF4132 domain-containing protein</fullName>
    </submittedName>
</protein>
<dbReference type="InterPro" id="IPR043782">
    <property type="entry name" value="DUF5724"/>
</dbReference>
<feature type="domain" description="DUF4132" evidence="1">
    <location>
        <begin position="1311"/>
        <end position="1504"/>
    </location>
</feature>
<comment type="caution">
    <text evidence="4">The sequence shown here is derived from an EMBL/GenBank/DDBJ whole genome shotgun (WGS) entry which is preliminary data.</text>
</comment>
<name>A0ABX0F2D5_9BACL</name>
<feature type="domain" description="DUF7737" evidence="3">
    <location>
        <begin position="1595"/>
        <end position="1695"/>
    </location>
</feature>
<dbReference type="EMBL" id="JAAFGS010000002">
    <property type="protein sequence ID" value="NGZ75158.1"/>
    <property type="molecule type" value="Genomic_DNA"/>
</dbReference>
<evidence type="ECO:0000259" key="1">
    <source>
        <dbReference type="Pfam" id="PF13569"/>
    </source>
</evidence>
<sequence>MRKEREERYFEALKNRARELEGREAEIAGLLLDIVEEGYVDERHEPVRQIRALLEERAQDEPDTMLEPLEYVVFLLAGEEVSGRVSRAIELAAEYPYSAGYMRRPFRTSDLSAHLVSVLTKISGLLWMRASDFSLEDYLSLPEYSNSRTRSFYRSSRVLPDLIAQRLDEGDERTESALREIILGENQTALLSREMISGMLMSHRPDMHELVGKLLIAARLQEGLRQSIVESMDFGTPEAFAYLLKLILDQGFVRYASVVRAAAVWSGLPLEASEERVVSKMLEKTHAALSDAALRAEWLDSRNGQEVYVALFAQAMIEENELPSQVKRIMEDGEHYRKVAAQYVLSMSRREELKYASALDLLHGEERDPELLYWMLSNYTYDYEAKWTAEHEVDEDTAWMKDDPQRRLNFRPAPGLEDKEERRRQFEAWTKLLENGPAKPIKGTSGALDFLSYRYDPADVLRKMMYLTAFDMDREWTARLIALSGRMSRDGRHDLLKFFLKHLEAEEQRNFVFEMLADKNMRNRETALKRAKGLTLSDDEMRRVEGLLKLKTGTLRQGAIALLLEQPCEALAGSLERLLGAKAELQRLAGLELLTELSSNEERSADYEALRPLAGKVEKPTPKEEQLLKKLETPERRSEYSAAKGFGLCDLNAVEPWLLESTEEPLDFQKFFSLDPKQAEGFIRGLDELVHEFRDYEYEYSYYAGAKQQALVGTDFRVMAYRSTDWVSLVLDDGCRREPELDRYPLAEKWRAYVENSGLDALQLLQLYLIVQTRDLAGTLDDHYHEFSDHYDYQKRGRMRLLDGWRGQCVANLYPLEYLRPLWKLLGKCRYEDAVCTLINVFYTDSDPQPAFEAAASAMERLLAEVPADAPDNERPVWLVLANTWLPVLRGRIHDNASVRRYLPLNVRYDEARKKLGEDDGSSIDIRLLLKAHSEGWIGDNEVYKAVLGSRRGYALRQLTANPPEELKQSEQLQTILKRMIDRLLEIELARGDLATEATPLTMVLQRIEGLDTFIRILISLGGETFVRGFIYSYSDNQTKEESLSHLLRACYPAKDDNAAKLAEKLKGTGISEQRLLEAAMYAPQWIDIMAEHLDWPGLRSAAWYFHAHINESFSAEKETVVAHYSPITPQEFNDGAFDVQWFEESYRTIGEKRFKLLYDCAKYISGGSNHRRSQLFADAVLGKLKLEDTRRQLESKRGKDRLLAYSLIPLGKNREQDLRDRYDFLQKFLQESRKFGAQRRASEGAAVRIALGNLARGAGYADATRMQWDMEAGKMDELVIYTRPSKIEDVEVALAIAAGGMPDIEVTKGGKKLKSVPSRLNKNEHIVRLKEIKSELTDQHRRFVRELEHSMEHGAIFRVSELVKLHGNPVVSPLLDHLVFKLVGAASEKPVLGYFREDERSLTDIETRQGMRLAEDAELVIAHPVDLNGSGQWHVYQRDFIDRSLHAESTGRFEAPKQPFKQIFRELYVPNADEKAAGASSSRYAGHQVQPSKTVALLRGRGWTVSYEEGLQKVDYEHNVIATLYAMADWFSPADIEAPALETIEFSDRRTRKPLKLEDVPPVLFSEIMRDVDLVVSTAHVGGVDPEASLTTIELRTAIVREALDLLGKENVRLDGNYARVAGELGEYAVHLGSGAAYKQATGALNIIPVHAGQRGRLFLPFLDEDPRTAEILSKIVLLAEDAKIKDPQILAQIRG</sequence>
<reference evidence="4 5" key="1">
    <citation type="submission" date="2020-01" db="EMBL/GenBank/DDBJ databases">
        <title>Polyphasic characterisation and genomic insights into a novel alkali tolerant bacterium VR-M41.</title>
        <authorList>
            <person name="Vemuluri V.R."/>
        </authorList>
    </citation>
    <scope>NUCLEOTIDE SEQUENCE [LARGE SCALE GENOMIC DNA]</scope>
    <source>
        <strain evidence="4 5">VR-M41</strain>
    </source>
</reference>
<evidence type="ECO:0000313" key="4">
    <source>
        <dbReference type="EMBL" id="NGZ75158.1"/>
    </source>
</evidence>
<organism evidence="4 5">
    <name type="scientific">Saccharibacillus alkalitolerans</name>
    <dbReference type="NCBI Taxonomy" id="2705290"/>
    <lineage>
        <taxon>Bacteria</taxon>
        <taxon>Bacillati</taxon>
        <taxon>Bacillota</taxon>
        <taxon>Bacilli</taxon>
        <taxon>Bacillales</taxon>
        <taxon>Paenibacillaceae</taxon>
        <taxon>Saccharibacillus</taxon>
    </lineage>
</organism>
<gene>
    <name evidence="4" type="ORF">GYN08_07495</name>
</gene>
<evidence type="ECO:0000259" key="2">
    <source>
        <dbReference type="Pfam" id="PF18991"/>
    </source>
</evidence>
<evidence type="ECO:0000313" key="5">
    <source>
        <dbReference type="Proteomes" id="UP000800303"/>
    </source>
</evidence>
<accession>A0ABX0F2D5</accession>
<dbReference type="Pfam" id="PF18991">
    <property type="entry name" value="DUF5724"/>
    <property type="match status" value="1"/>
</dbReference>
<keyword evidence="5" id="KW-1185">Reference proteome</keyword>
<dbReference type="Pfam" id="PF24879">
    <property type="entry name" value="DUF7737"/>
    <property type="match status" value="1"/>
</dbReference>
<dbReference type="InterPro" id="IPR025406">
    <property type="entry name" value="DUF4132"/>
</dbReference>
<dbReference type="Pfam" id="PF13569">
    <property type="entry name" value="DUF4132"/>
    <property type="match status" value="1"/>
</dbReference>
<dbReference type="InterPro" id="IPR056639">
    <property type="entry name" value="DUF7737"/>
</dbReference>